<dbReference type="EMBL" id="JAAVJI010000011">
    <property type="protein sequence ID" value="NJP02473.1"/>
    <property type="molecule type" value="Genomic_DNA"/>
</dbReference>
<dbReference type="Gene3D" id="1.20.1250.20">
    <property type="entry name" value="MFS general substrate transporter like domains"/>
    <property type="match status" value="1"/>
</dbReference>
<reference evidence="9 10" key="1">
    <citation type="submission" date="2020-03" db="EMBL/GenBank/DDBJ databases">
        <authorList>
            <person name="Wang L."/>
            <person name="He N."/>
            <person name="Li Y."/>
            <person name="Fang Y."/>
            <person name="Zhang F."/>
        </authorList>
    </citation>
    <scope>NUCLEOTIDE SEQUENCE [LARGE SCALE GENOMIC DNA]</scope>
    <source>
        <strain evidence="10">hsmgli-8</strain>
    </source>
</reference>
<dbReference type="InterPro" id="IPR020846">
    <property type="entry name" value="MFS_dom"/>
</dbReference>
<feature type="transmembrane region" description="Helical" evidence="7">
    <location>
        <begin position="307"/>
        <end position="331"/>
    </location>
</feature>
<feature type="transmembrane region" description="Helical" evidence="7">
    <location>
        <begin position="142"/>
        <end position="164"/>
    </location>
</feature>
<protein>
    <submittedName>
        <fullName evidence="9">MFS transporter</fullName>
    </submittedName>
</protein>
<evidence type="ECO:0000256" key="7">
    <source>
        <dbReference type="SAM" id="Phobius"/>
    </source>
</evidence>
<sequence>MDNLDATVIVTALPAMALSFGVQAVDVNIGITAYVLTLAVFIPASGWAAERFGHRRVFMAALAVFTAASVLCAASQALWQFVLARVLQAIGGAMMVPVGRLAVLRNTEKHHLLGAIALITWPGLIAPVLGPPLGGFITRYASWHWIFLLNLPLGTLALMFAWRLMPQAPLLKEDHLPFDWVGFVYCALGCGALVYGLEQIGQRPAAAASYLWLAGSTMMLWVLVRHLRVAPAPLLRLGVLETPTYAVTVRGGFLYRATVSTAPFLLPLMFQLAFGLDPLHSGLLVLALFAGNIGMKPMTSRILRRLGFRTTLLGSIAVLAITTFACALITASTPLWVVVPVLVVSGMARSMGFTAYQSLAFADIPSPLMAPANTLFSMVQQLAFGLGVALAVILLRVAQGVLGLPEASEPVFHAVFIMVGLLTLVATLDVWRLPADAGTAVSRPQ</sequence>
<feature type="transmembrane region" description="Helical" evidence="7">
    <location>
        <begin position="85"/>
        <end position="104"/>
    </location>
</feature>
<feature type="domain" description="Major facilitator superfamily (MFS) profile" evidence="8">
    <location>
        <begin position="1"/>
        <end position="438"/>
    </location>
</feature>
<keyword evidence="6 7" id="KW-0472">Membrane</keyword>
<evidence type="ECO:0000313" key="9">
    <source>
        <dbReference type="EMBL" id="NJP02473.1"/>
    </source>
</evidence>
<dbReference type="InterPro" id="IPR011701">
    <property type="entry name" value="MFS"/>
</dbReference>
<dbReference type="Proteomes" id="UP000746535">
    <property type="component" value="Unassembled WGS sequence"/>
</dbReference>
<proteinExistence type="predicted"/>
<feature type="transmembrane region" description="Helical" evidence="7">
    <location>
        <begin position="382"/>
        <end position="399"/>
    </location>
</feature>
<evidence type="ECO:0000256" key="6">
    <source>
        <dbReference type="ARBA" id="ARBA00023136"/>
    </source>
</evidence>
<keyword evidence="10" id="KW-1185">Reference proteome</keyword>
<dbReference type="SUPFAM" id="SSF103473">
    <property type="entry name" value="MFS general substrate transporter"/>
    <property type="match status" value="1"/>
</dbReference>
<feature type="transmembrane region" description="Helical" evidence="7">
    <location>
        <begin position="57"/>
        <end position="79"/>
    </location>
</feature>
<feature type="transmembrane region" description="Helical" evidence="7">
    <location>
        <begin position="111"/>
        <end position="130"/>
    </location>
</feature>
<name>A0ABX0YGB9_9PSED</name>
<evidence type="ECO:0000259" key="8">
    <source>
        <dbReference type="PROSITE" id="PS50850"/>
    </source>
</evidence>
<feature type="transmembrane region" description="Helical" evidence="7">
    <location>
        <begin position="209"/>
        <end position="227"/>
    </location>
</feature>
<gene>
    <name evidence="9" type="ORF">HBH25_16610</name>
</gene>
<feature type="transmembrane region" description="Helical" evidence="7">
    <location>
        <begin position="279"/>
        <end position="295"/>
    </location>
</feature>
<evidence type="ECO:0000256" key="5">
    <source>
        <dbReference type="ARBA" id="ARBA00022989"/>
    </source>
</evidence>
<dbReference type="PANTHER" id="PTHR42718">
    <property type="entry name" value="MAJOR FACILITATOR SUPERFAMILY MULTIDRUG TRANSPORTER MFSC"/>
    <property type="match status" value="1"/>
</dbReference>
<keyword evidence="4 7" id="KW-0812">Transmembrane</keyword>
<comment type="subcellular location">
    <subcellularLocation>
        <location evidence="1">Cell membrane</location>
        <topology evidence="1">Multi-pass membrane protein</topology>
    </subcellularLocation>
</comment>
<dbReference type="Gene3D" id="1.20.1720.10">
    <property type="entry name" value="Multidrug resistance protein D"/>
    <property type="match status" value="1"/>
</dbReference>
<feature type="transmembrane region" description="Helical" evidence="7">
    <location>
        <begin position="176"/>
        <end position="197"/>
    </location>
</feature>
<dbReference type="PANTHER" id="PTHR42718:SF46">
    <property type="entry name" value="BLR6921 PROTEIN"/>
    <property type="match status" value="1"/>
</dbReference>
<keyword evidence="5 7" id="KW-1133">Transmembrane helix</keyword>
<dbReference type="PROSITE" id="PS50850">
    <property type="entry name" value="MFS"/>
    <property type="match status" value="1"/>
</dbReference>
<accession>A0ABX0YGB9</accession>
<evidence type="ECO:0000256" key="2">
    <source>
        <dbReference type="ARBA" id="ARBA00022448"/>
    </source>
</evidence>
<dbReference type="Pfam" id="PF07690">
    <property type="entry name" value="MFS_1"/>
    <property type="match status" value="1"/>
</dbReference>
<organism evidence="9 10">
    <name type="scientific">Pseudomonas quercus</name>
    <dbReference type="NCBI Taxonomy" id="2722792"/>
    <lineage>
        <taxon>Bacteria</taxon>
        <taxon>Pseudomonadati</taxon>
        <taxon>Pseudomonadota</taxon>
        <taxon>Gammaproteobacteria</taxon>
        <taxon>Pseudomonadales</taxon>
        <taxon>Pseudomonadaceae</taxon>
        <taxon>Pseudomonas</taxon>
    </lineage>
</organism>
<evidence type="ECO:0000256" key="4">
    <source>
        <dbReference type="ARBA" id="ARBA00022692"/>
    </source>
</evidence>
<keyword evidence="2" id="KW-0813">Transport</keyword>
<evidence type="ECO:0000256" key="1">
    <source>
        <dbReference type="ARBA" id="ARBA00004651"/>
    </source>
</evidence>
<feature type="transmembrane region" description="Helical" evidence="7">
    <location>
        <begin position="411"/>
        <end position="431"/>
    </location>
</feature>
<evidence type="ECO:0000313" key="10">
    <source>
        <dbReference type="Proteomes" id="UP000746535"/>
    </source>
</evidence>
<evidence type="ECO:0000256" key="3">
    <source>
        <dbReference type="ARBA" id="ARBA00022475"/>
    </source>
</evidence>
<comment type="caution">
    <text evidence="9">The sequence shown here is derived from an EMBL/GenBank/DDBJ whole genome shotgun (WGS) entry which is preliminary data.</text>
</comment>
<dbReference type="InterPro" id="IPR036259">
    <property type="entry name" value="MFS_trans_sf"/>
</dbReference>
<keyword evidence="3" id="KW-1003">Cell membrane</keyword>
<feature type="transmembrane region" description="Helical" evidence="7">
    <location>
        <begin position="27"/>
        <end position="45"/>
    </location>
</feature>